<dbReference type="AlphaFoldDB" id="A0AAV7ERE9"/>
<sequence length="125" mass="14359">MRCMKRWWQLPDDCTNDSSSPTAKTEVHICTIPKAQKKERNNASFAHFATNVRSRAQEVFPPFSFEWHPKRVNYSELESSPLGHHTPAVIVFRRVAIKAAFGIYIWKPELSPNSIDIVSYPKPSC</sequence>
<reference evidence="1 2" key="1">
    <citation type="submission" date="2021-07" db="EMBL/GenBank/DDBJ databases">
        <title>The Aristolochia fimbriata genome: insights into angiosperm evolution, floral development and chemical biosynthesis.</title>
        <authorList>
            <person name="Jiao Y."/>
        </authorList>
    </citation>
    <scope>NUCLEOTIDE SEQUENCE [LARGE SCALE GENOMIC DNA]</scope>
    <source>
        <strain evidence="1">IBCAS-2021</strain>
        <tissue evidence="1">Leaf</tissue>
    </source>
</reference>
<dbReference type="Proteomes" id="UP000825729">
    <property type="component" value="Unassembled WGS sequence"/>
</dbReference>
<keyword evidence="2" id="KW-1185">Reference proteome</keyword>
<accession>A0AAV7ERE9</accession>
<gene>
    <name evidence="1" type="ORF">H6P81_010351</name>
</gene>
<organism evidence="1 2">
    <name type="scientific">Aristolochia fimbriata</name>
    <name type="common">White veined hardy Dutchman's pipe vine</name>
    <dbReference type="NCBI Taxonomy" id="158543"/>
    <lineage>
        <taxon>Eukaryota</taxon>
        <taxon>Viridiplantae</taxon>
        <taxon>Streptophyta</taxon>
        <taxon>Embryophyta</taxon>
        <taxon>Tracheophyta</taxon>
        <taxon>Spermatophyta</taxon>
        <taxon>Magnoliopsida</taxon>
        <taxon>Magnoliidae</taxon>
        <taxon>Piperales</taxon>
        <taxon>Aristolochiaceae</taxon>
        <taxon>Aristolochia</taxon>
    </lineage>
</organism>
<comment type="caution">
    <text evidence="1">The sequence shown here is derived from an EMBL/GenBank/DDBJ whole genome shotgun (WGS) entry which is preliminary data.</text>
</comment>
<name>A0AAV7ERE9_ARIFI</name>
<evidence type="ECO:0000313" key="2">
    <source>
        <dbReference type="Proteomes" id="UP000825729"/>
    </source>
</evidence>
<dbReference type="EMBL" id="JAINDJ010000004">
    <property type="protein sequence ID" value="KAG9450386.1"/>
    <property type="molecule type" value="Genomic_DNA"/>
</dbReference>
<evidence type="ECO:0000313" key="1">
    <source>
        <dbReference type="EMBL" id="KAG9450386.1"/>
    </source>
</evidence>
<protein>
    <submittedName>
        <fullName evidence="1">Uncharacterized protein</fullName>
    </submittedName>
</protein>
<proteinExistence type="predicted"/>